<feature type="region of interest" description="Disordered" evidence="1">
    <location>
        <begin position="207"/>
        <end position="251"/>
    </location>
</feature>
<dbReference type="Pfam" id="PF19343">
    <property type="entry name" value="HAM1_N"/>
    <property type="match status" value="1"/>
</dbReference>
<feature type="compositionally biased region" description="Basic and acidic residues" evidence="1">
    <location>
        <begin position="277"/>
        <end position="288"/>
    </location>
</feature>
<dbReference type="Proteomes" id="UP000807306">
    <property type="component" value="Unassembled WGS sequence"/>
</dbReference>
<reference evidence="4" key="1">
    <citation type="submission" date="2020-11" db="EMBL/GenBank/DDBJ databases">
        <authorList>
            <consortium name="DOE Joint Genome Institute"/>
            <person name="Ahrendt S."/>
            <person name="Riley R."/>
            <person name="Andreopoulos W."/>
            <person name="Labutti K."/>
            <person name="Pangilinan J."/>
            <person name="Ruiz-Duenas F.J."/>
            <person name="Barrasa J.M."/>
            <person name="Sanchez-Garcia M."/>
            <person name="Camarero S."/>
            <person name="Miyauchi S."/>
            <person name="Serrano A."/>
            <person name="Linde D."/>
            <person name="Babiker R."/>
            <person name="Drula E."/>
            <person name="Ayuso-Fernandez I."/>
            <person name="Pacheco R."/>
            <person name="Padilla G."/>
            <person name="Ferreira P."/>
            <person name="Barriuso J."/>
            <person name="Kellner H."/>
            <person name="Castanera R."/>
            <person name="Alfaro M."/>
            <person name="Ramirez L."/>
            <person name="Pisabarro A.G."/>
            <person name="Kuo A."/>
            <person name="Tritt A."/>
            <person name="Lipzen A."/>
            <person name="He G."/>
            <person name="Yan M."/>
            <person name="Ng V."/>
            <person name="Cullen D."/>
            <person name="Martin F."/>
            <person name="Rosso M.-N."/>
            <person name="Henrissat B."/>
            <person name="Hibbett D."/>
            <person name="Martinez A.T."/>
            <person name="Grigoriev I.V."/>
        </authorList>
    </citation>
    <scope>NUCLEOTIDE SEQUENCE</scope>
    <source>
        <strain evidence="4">CBS 506.95</strain>
    </source>
</reference>
<evidence type="ECO:0000256" key="1">
    <source>
        <dbReference type="SAM" id="MobiDB-lite"/>
    </source>
</evidence>
<name>A0A9P6ETM3_9AGAR</name>
<organism evidence="4 5">
    <name type="scientific">Crepidotus variabilis</name>
    <dbReference type="NCBI Taxonomy" id="179855"/>
    <lineage>
        <taxon>Eukaryota</taxon>
        <taxon>Fungi</taxon>
        <taxon>Dikarya</taxon>
        <taxon>Basidiomycota</taxon>
        <taxon>Agaricomycotina</taxon>
        <taxon>Agaricomycetes</taxon>
        <taxon>Agaricomycetidae</taxon>
        <taxon>Agaricales</taxon>
        <taxon>Agaricineae</taxon>
        <taxon>Crepidotaceae</taxon>
        <taxon>Crepidotus</taxon>
    </lineage>
</organism>
<evidence type="ECO:0000313" key="4">
    <source>
        <dbReference type="EMBL" id="KAF9534642.1"/>
    </source>
</evidence>
<gene>
    <name evidence="4" type="ORF">CPB83DRAFT_755601</name>
</gene>
<feature type="domain" description="HAM1-like N-terminal" evidence="3">
    <location>
        <begin position="15"/>
        <end position="673"/>
    </location>
</feature>
<feature type="compositionally biased region" description="Polar residues" evidence="1">
    <location>
        <begin position="812"/>
        <end position="823"/>
    </location>
</feature>
<keyword evidence="5" id="KW-1185">Reference proteome</keyword>
<dbReference type="AlphaFoldDB" id="A0A9P6ETM3"/>
<feature type="region of interest" description="Disordered" evidence="1">
    <location>
        <begin position="790"/>
        <end position="823"/>
    </location>
</feature>
<dbReference type="SUPFAM" id="SSF55394">
    <property type="entry name" value="Bactericidal permeability-increasing protein, BPI"/>
    <property type="match status" value="1"/>
</dbReference>
<dbReference type="InterPro" id="IPR045967">
    <property type="entry name" value="HAM1-like_N"/>
</dbReference>
<evidence type="ECO:0000313" key="5">
    <source>
        <dbReference type="Proteomes" id="UP000807306"/>
    </source>
</evidence>
<feature type="compositionally biased region" description="Basic and acidic residues" evidence="1">
    <location>
        <begin position="230"/>
        <end position="242"/>
    </location>
</feature>
<comment type="caution">
    <text evidence="4">The sequence shown here is derived from an EMBL/GenBank/DDBJ whole genome shotgun (WGS) entry which is preliminary data.</text>
</comment>
<sequence>MSLPAAPKDISAKPTKGSVVAPIDKANKEADVDRKIRFYGVIDAFRKGRMPSNAQIDQTLRYVLDNSPVDINKLSPDGKKLVQDTRDIIATARLMVQEKNADELIQNFVWHTRGVDTDNIKPGDLTDKVPVDAEKAKSDGDQAVKHLRTLLTLVLTNSEVRKLLSDFSLIGRDLLARGAAKGADLVAPPEEKLRQVDQSAPADQFITEGGRVAGPGETPILETSIPGTDKTVKAHPHDDQPVLKHGSGHEQPLGEVRDQAQVKANELKAEANTQKDIAADKGRSHAADVADSEQPDAVADEKKRGMMDKMRGLRSGLSERVPQEHKDNLNDHMDRSKRFFSEEYFPEERRDQFIFRGKKVIMECQKHDDYQESVRWLLGFVEEYASHGRTLAGAGKDHAGGITDDHNIKRATTELRIVLERFANGNSLDGIINAINDLIEDTRKDESLREWFSAVDLYIRKVLLDAGYVLEPECNNHATRLRETGRQFYDEKYRTHFDNLFSTTGNWFKAMGDDPLNKQFGDDWARLTKDLLFDNEGSLKFKPELWSDIRKVILPTLIEQVGYIPIPRVEYSDDALDLVVENLTLQGRNILPNIVQFEAQNYVKFSPYNAIEDDHRHHITLTLEQIQADMRDVAFYYHKKTGLPKMKDSGLADVLLGGEGLSATIHLVSTKRDKSSVFRVQDINVKVDTLKFSIRDSKHDFLYKTLRPLATGLIKRQIQKAIKDALRTGLEYVDGQLVGVRDRMAEAKATEGQSRTEVLKDMFHNQKDEVASKTSSSSNSQFKVVTNKRNSILASQGHPSGWVNRTADVEKSASSGTEWRSDA</sequence>
<dbReference type="GO" id="GO:0008289">
    <property type="term" value="F:lipid binding"/>
    <property type="evidence" value="ECO:0007669"/>
    <property type="project" value="InterPro"/>
</dbReference>
<proteinExistence type="predicted"/>
<feature type="domain" description="HAM1-like C-terminal" evidence="2">
    <location>
        <begin position="685"/>
        <end position="823"/>
    </location>
</feature>
<dbReference type="InterPro" id="IPR027842">
    <property type="entry name" value="HAM1-like_C"/>
</dbReference>
<accession>A0A9P6ETM3</accession>
<protein>
    <submittedName>
        <fullName evidence="4">Uncharacterized protein</fullName>
    </submittedName>
</protein>
<dbReference type="PANTHER" id="PTHR31138:SF1">
    <property type="entry name" value="PDZ DOMAIN-CONTAINING PROTEIN"/>
    <property type="match status" value="1"/>
</dbReference>
<dbReference type="EMBL" id="MU157825">
    <property type="protein sequence ID" value="KAF9534642.1"/>
    <property type="molecule type" value="Genomic_DNA"/>
</dbReference>
<dbReference type="Pfam" id="PF14613">
    <property type="entry name" value="HAM1_C"/>
    <property type="match status" value="1"/>
</dbReference>
<evidence type="ECO:0000259" key="2">
    <source>
        <dbReference type="Pfam" id="PF14613"/>
    </source>
</evidence>
<dbReference type="Gene3D" id="3.15.10.10">
    <property type="entry name" value="Bactericidal permeability-increasing protein, domain 1"/>
    <property type="match status" value="1"/>
</dbReference>
<evidence type="ECO:0000259" key="3">
    <source>
        <dbReference type="Pfam" id="PF19343"/>
    </source>
</evidence>
<dbReference type="PANTHER" id="PTHR31138">
    <property type="entry name" value="CHROMOSOME 19, WHOLE GENOME SHOTGUN SEQUENCE"/>
    <property type="match status" value="1"/>
</dbReference>
<feature type="region of interest" description="Disordered" evidence="1">
    <location>
        <begin position="270"/>
        <end position="303"/>
    </location>
</feature>
<dbReference type="OrthoDB" id="19394at2759"/>
<dbReference type="InterPro" id="IPR017943">
    <property type="entry name" value="Bactericidal_perm-incr_a/b_dom"/>
</dbReference>